<feature type="transmembrane region" description="Helical" evidence="9">
    <location>
        <begin position="267"/>
        <end position="288"/>
    </location>
</feature>
<keyword evidence="3" id="KW-0808">Transferase</keyword>
<feature type="transmembrane region" description="Helical" evidence="9">
    <location>
        <begin position="367"/>
        <end position="389"/>
    </location>
</feature>
<evidence type="ECO:0000256" key="3">
    <source>
        <dbReference type="ARBA" id="ARBA00022679"/>
    </source>
</evidence>
<evidence type="ECO:0000313" key="10">
    <source>
        <dbReference type="EMBL" id="BAC18881.1"/>
    </source>
</evidence>
<evidence type="ECO:0000256" key="7">
    <source>
        <dbReference type="ARBA" id="ARBA00024033"/>
    </source>
</evidence>
<keyword evidence="4 9" id="KW-0812">Transmembrane</keyword>
<dbReference type="Pfam" id="PF09594">
    <property type="entry name" value="GT87"/>
    <property type="match status" value="1"/>
</dbReference>
<dbReference type="AlphaFoldDB" id="Q8FNS2"/>
<feature type="transmembrane region" description="Helical" evidence="9">
    <location>
        <begin position="295"/>
        <end position="316"/>
    </location>
</feature>
<feature type="transmembrane region" description="Helical" evidence="9">
    <location>
        <begin position="203"/>
        <end position="222"/>
    </location>
</feature>
<dbReference type="EMBL" id="BA000035">
    <property type="protein sequence ID" value="BAC18881.1"/>
    <property type="molecule type" value="Genomic_DNA"/>
</dbReference>
<feature type="transmembrane region" description="Helical" evidence="9">
    <location>
        <begin position="336"/>
        <end position="355"/>
    </location>
</feature>
<feature type="transmembrane region" description="Helical" evidence="9">
    <location>
        <begin position="173"/>
        <end position="196"/>
    </location>
</feature>
<proteinExistence type="inferred from homology"/>
<dbReference type="InterPro" id="IPR018584">
    <property type="entry name" value="GT87"/>
</dbReference>
<keyword evidence="6 9" id="KW-0472">Membrane</keyword>
<accession>Q8FNS2</accession>
<dbReference type="KEGG" id="cef:CE2071"/>
<evidence type="ECO:0000256" key="4">
    <source>
        <dbReference type="ARBA" id="ARBA00022692"/>
    </source>
</evidence>
<keyword evidence="5 9" id="KW-1133">Transmembrane helix</keyword>
<dbReference type="RefSeq" id="WP_011075741.1">
    <property type="nucleotide sequence ID" value="NC_004369.1"/>
</dbReference>
<dbReference type="GO" id="GO:0005886">
    <property type="term" value="C:plasma membrane"/>
    <property type="evidence" value="ECO:0007669"/>
    <property type="project" value="UniProtKB-SubCell"/>
</dbReference>
<dbReference type="Proteomes" id="UP000001409">
    <property type="component" value="Chromosome"/>
</dbReference>
<organism evidence="10 11">
    <name type="scientific">Corynebacterium efficiens (strain DSM 44549 / YS-314 / AJ 12310 / JCM 11189 / NBRC 100395)</name>
    <dbReference type="NCBI Taxonomy" id="196164"/>
    <lineage>
        <taxon>Bacteria</taxon>
        <taxon>Bacillati</taxon>
        <taxon>Actinomycetota</taxon>
        <taxon>Actinomycetes</taxon>
        <taxon>Mycobacteriales</taxon>
        <taxon>Corynebacteriaceae</taxon>
        <taxon>Corynebacterium</taxon>
    </lineage>
</organism>
<evidence type="ECO:0000256" key="1">
    <source>
        <dbReference type="ARBA" id="ARBA00004651"/>
    </source>
</evidence>
<feature type="transmembrane region" description="Helical" evidence="9">
    <location>
        <begin position="12"/>
        <end position="29"/>
    </location>
</feature>
<comment type="similarity">
    <text evidence="7">Belongs to the glycosyltransferase 87 family.</text>
</comment>
<keyword evidence="2" id="KW-1003">Cell membrane</keyword>
<dbReference type="eggNOG" id="COG5650">
    <property type="taxonomic scope" value="Bacteria"/>
</dbReference>
<comment type="subcellular location">
    <subcellularLocation>
        <location evidence="1">Cell membrane</location>
        <topology evidence="1">Multi-pass membrane protein</topology>
    </subcellularLocation>
</comment>
<evidence type="ECO:0000256" key="8">
    <source>
        <dbReference type="SAM" id="MobiDB-lite"/>
    </source>
</evidence>
<dbReference type="OrthoDB" id="9774600at2"/>
<evidence type="ECO:0000256" key="6">
    <source>
        <dbReference type="ARBA" id="ARBA00023136"/>
    </source>
</evidence>
<dbReference type="STRING" id="196164.gene:10742499"/>
<feature type="transmembrane region" description="Helical" evidence="9">
    <location>
        <begin position="125"/>
        <end position="143"/>
    </location>
</feature>
<dbReference type="HOGENOM" id="CLU_034641_3_0_11"/>
<dbReference type="GO" id="GO:0016758">
    <property type="term" value="F:hexosyltransferase activity"/>
    <property type="evidence" value="ECO:0007669"/>
    <property type="project" value="InterPro"/>
</dbReference>
<sequence>MPVDVNSGGRWAVLVSWMVIAAVTVGVSLDTDLRWRYLLDMHVYIQGAEHFWRGTDLYGTFFPTRNEGLPFTYPPFGAVVFTPLWLLTEAIGQTATERVFTLVSVAMVWLVARTLTQAVPTDGRPARMAVILVVLICSLPVLSTLDLGQINTVLLALVILDVGRLFPRVPLGLLTGVAAAIKLTPLVFGLYFLIVWIMRRKPAGLIGMGVGFLGATSLTWMINPGVSVTYWTQTLFSSDRIGEPWYAKNVSIRGLLARFPDLEITPVLWGVSVIIVITMVSVAVIRVLHSGDTRLHHLLAVSLVALISLLCSPVSWHHHWVWLGPLAICLWFTGHRFLAGWAVFAQTIGAFHMFLPSSGGTEFSWSPIAHLLATHYLWFSLLVVVHLMIRPTIGPGDAPVAGPARGTRRPDRCRGVTPPEDRGD</sequence>
<name>Q8FNS2_COREF</name>
<evidence type="ECO:0000313" key="11">
    <source>
        <dbReference type="Proteomes" id="UP000001409"/>
    </source>
</evidence>
<evidence type="ECO:0000256" key="2">
    <source>
        <dbReference type="ARBA" id="ARBA00022475"/>
    </source>
</evidence>
<keyword evidence="11" id="KW-1185">Reference proteome</keyword>
<protein>
    <submittedName>
        <fullName evidence="10">Putative integral membrane protein</fullName>
    </submittedName>
</protein>
<feature type="region of interest" description="Disordered" evidence="8">
    <location>
        <begin position="399"/>
        <end position="424"/>
    </location>
</feature>
<evidence type="ECO:0000256" key="5">
    <source>
        <dbReference type="ARBA" id="ARBA00022989"/>
    </source>
</evidence>
<reference evidence="10 11" key="1">
    <citation type="journal article" date="2003" name="Genome Res.">
        <title>Comparative complete genome sequence analysis of the amino acid replacements responsible for the thermostability of Corynebacterium efficiens.</title>
        <authorList>
            <person name="Nishio Y."/>
            <person name="Nakamura Y."/>
            <person name="Kawarabayasi Y."/>
            <person name="Usuda Y."/>
            <person name="Kimura E."/>
            <person name="Sugimoto S."/>
            <person name="Matsui K."/>
            <person name="Yamagishi A."/>
            <person name="Kikuchi H."/>
            <person name="Ikeo K."/>
            <person name="Gojobori T."/>
        </authorList>
    </citation>
    <scope>NUCLEOTIDE SEQUENCE [LARGE SCALE GENOMIC DNA]</scope>
    <source>
        <strain evidence="11">DSM 44549 / YS-314 / AJ 12310 / JCM 11189 / NBRC 100395</strain>
    </source>
</reference>
<evidence type="ECO:0000256" key="9">
    <source>
        <dbReference type="SAM" id="Phobius"/>
    </source>
</evidence>
<feature type="compositionally biased region" description="Basic and acidic residues" evidence="8">
    <location>
        <begin position="408"/>
        <end position="424"/>
    </location>
</feature>